<organism evidence="2 3">
    <name type="scientific">Candolleomyces aberdarensis</name>
    <dbReference type="NCBI Taxonomy" id="2316362"/>
    <lineage>
        <taxon>Eukaryota</taxon>
        <taxon>Fungi</taxon>
        <taxon>Dikarya</taxon>
        <taxon>Basidiomycota</taxon>
        <taxon>Agaricomycotina</taxon>
        <taxon>Agaricomycetes</taxon>
        <taxon>Agaricomycetidae</taxon>
        <taxon>Agaricales</taxon>
        <taxon>Agaricineae</taxon>
        <taxon>Psathyrellaceae</taxon>
        <taxon>Candolleomyces</taxon>
    </lineage>
</organism>
<dbReference type="OrthoDB" id="3243429at2759"/>
<keyword evidence="3" id="KW-1185">Reference proteome</keyword>
<dbReference type="EMBL" id="SDEE01000647">
    <property type="protein sequence ID" value="RXW14772.1"/>
    <property type="molecule type" value="Genomic_DNA"/>
</dbReference>
<feature type="domain" description="Retroviral polymerase SH3-like" evidence="1">
    <location>
        <begin position="42"/>
        <end position="73"/>
    </location>
</feature>
<dbReference type="AlphaFoldDB" id="A0A4Q2D7C0"/>
<protein>
    <recommendedName>
        <fullName evidence="1">Retroviral polymerase SH3-like domain-containing protein</fullName>
    </recommendedName>
</protein>
<dbReference type="InterPro" id="IPR057670">
    <property type="entry name" value="SH3_retrovirus"/>
</dbReference>
<accession>A0A4Q2D7C0</accession>
<reference evidence="2 3" key="1">
    <citation type="submission" date="2019-01" db="EMBL/GenBank/DDBJ databases">
        <title>Draft genome sequence of Psathyrella aberdarensis IHI B618.</title>
        <authorList>
            <person name="Buettner E."/>
            <person name="Kellner H."/>
        </authorList>
    </citation>
    <scope>NUCLEOTIDE SEQUENCE [LARGE SCALE GENOMIC DNA]</scope>
    <source>
        <strain evidence="2 3">IHI B618</strain>
    </source>
</reference>
<sequence>MPRYSAQGLELPAYRSTFWRDPPFEAWFGKKPDLGRFRVFGCTAYVFLQKDKRKTLEPHMQKCIFVGYPPDYHA</sequence>
<evidence type="ECO:0000313" key="2">
    <source>
        <dbReference type="EMBL" id="RXW14772.1"/>
    </source>
</evidence>
<evidence type="ECO:0000313" key="3">
    <source>
        <dbReference type="Proteomes" id="UP000290288"/>
    </source>
</evidence>
<gene>
    <name evidence="2" type="ORF">EST38_g11075</name>
</gene>
<dbReference type="Pfam" id="PF25597">
    <property type="entry name" value="SH3_retrovirus"/>
    <property type="match status" value="1"/>
</dbReference>
<evidence type="ECO:0000259" key="1">
    <source>
        <dbReference type="Pfam" id="PF25597"/>
    </source>
</evidence>
<name>A0A4Q2D7C0_9AGAR</name>
<proteinExistence type="predicted"/>
<dbReference type="STRING" id="2316362.A0A4Q2D7C0"/>
<dbReference type="Proteomes" id="UP000290288">
    <property type="component" value="Unassembled WGS sequence"/>
</dbReference>
<comment type="caution">
    <text evidence="2">The sequence shown here is derived from an EMBL/GenBank/DDBJ whole genome shotgun (WGS) entry which is preliminary data.</text>
</comment>